<feature type="region of interest" description="Disordered" evidence="10">
    <location>
        <begin position="232"/>
        <end position="253"/>
    </location>
</feature>
<sequence length="1067" mass="116192">MPFTQCPKGAVVYYENVVVCIKKIFKHGGYPTLEQIKPNNMKQNFLASTILFFVSVFCLSAQEVAISGVVTSALDGSPLPGVNILIVGTTNGTQTDFDGNYTIDVSKGETLKFSFIGMKTQEVVVGNNSTINIQLQEDAQQLEGVIVTALGISKEKKALTYSAQEVGGDELTKVKQTNPINSLSGKSAGLTITKSSSGLGGAVKVVLRGNASTTNNDPLYVIDGVPMLNNGNGSNGAEPGTDIFGSQTGNRDGGDAMSLINPDDIESMTVLKGASASALYGSQGANGVILITTKRGKEGALSVNFNTSFTVDNVMSLPELQSEYQSASVGQPIAENGRVTDPKSWGAKADGLSNDAKSFFNTGYTSINALSLTAGNQKAQTYFSYANTSASGVIPENRLLRNNITLRETAKFLDDKIDVSASINLSDQRIWNRPTNGLYSNSLTGHYLHPVGIDRDIYKDTFEYFNTQTNMMDQYASSFDENIQQNPYWLTYRSPSKDIAQRVLANASVKYQITDAFSIQSRGSLDKSFYTFDKRQYAGTDPVNSGENGRYILEKTENTQQYIDLIANYGSDLSEDFSLTALLGASMTKYRIGDKVYLDSGRDGLGLNYPNVFNIANFENTNNIYQSVGNREVQSIFASANFDYKGLLFLDVTGRTDWSSTLVNTDSESFFYPSVGLTGVLTEMISFPEAVSFAKVRASYAEVGKDIPVYATVPLYGINATNTGVSPAPFAPIEGETLEPERQKSFEIGTEWNFFQRRLGIDFTYYNTKTLNQIFFIQAEPNPYGYPQNIVNAGEITNNGFEVVLSGKPIVNDNFSWNTAFNFAQNDNKVVSVHPSLQDGEAIITARGVNGYEYSLIEGEDFGSIKARSVVRDENGTPVINASGTLMATDFETVAHAQPDFTLGWNNSIDYKDWTFSFLIDGKFGGDVMSVTEAVNDKYGVSQATANARNTNGGMIDVVDENGAPSQLSAQEYYNAVGGRDGMLGEYVYDATNVSLRELSIGYRLNIEDSFVQNMNFSLIANNLFFFYKDAPFDPNIAASTGIGLQGVDIYNQPSTRSIGLNINVNF</sequence>
<dbReference type="SUPFAM" id="SSF56935">
    <property type="entry name" value="Porins"/>
    <property type="match status" value="1"/>
</dbReference>
<dbReference type="Gene3D" id="2.40.170.20">
    <property type="entry name" value="TonB-dependent receptor, beta-barrel domain"/>
    <property type="match status" value="1"/>
</dbReference>
<feature type="domain" description="TonB-dependent receptor plug" evidence="12">
    <location>
        <begin position="156"/>
        <end position="288"/>
    </location>
</feature>
<dbReference type="AlphaFoldDB" id="A0A1I6P872"/>
<comment type="similarity">
    <text evidence="8 9">Belongs to the TonB-dependent receptor family.</text>
</comment>
<evidence type="ECO:0000313" key="13">
    <source>
        <dbReference type="EMBL" id="SFS36383.1"/>
    </source>
</evidence>
<name>A0A1I6P872_9FLAO</name>
<keyword evidence="5 9" id="KW-0798">TonB box</keyword>
<dbReference type="Pfam" id="PF07715">
    <property type="entry name" value="Plug"/>
    <property type="match status" value="1"/>
</dbReference>
<evidence type="ECO:0000256" key="7">
    <source>
        <dbReference type="ARBA" id="ARBA00023237"/>
    </source>
</evidence>
<evidence type="ECO:0000256" key="5">
    <source>
        <dbReference type="ARBA" id="ARBA00023077"/>
    </source>
</evidence>
<evidence type="ECO:0000256" key="10">
    <source>
        <dbReference type="SAM" id="MobiDB-lite"/>
    </source>
</evidence>
<proteinExistence type="inferred from homology"/>
<dbReference type="Pfam" id="PF13715">
    <property type="entry name" value="CarbopepD_reg_2"/>
    <property type="match status" value="1"/>
</dbReference>
<protein>
    <submittedName>
        <fullName evidence="13">TonB-linked outer membrane protein, SusC/RagA family</fullName>
    </submittedName>
</protein>
<feature type="domain" description="TonB-dependent receptor-like beta-barrel" evidence="11">
    <location>
        <begin position="462"/>
        <end position="917"/>
    </location>
</feature>
<dbReference type="InterPro" id="IPR039426">
    <property type="entry name" value="TonB-dep_rcpt-like"/>
</dbReference>
<dbReference type="EMBL" id="FPAG01000001">
    <property type="protein sequence ID" value="SFS36383.1"/>
    <property type="molecule type" value="Genomic_DNA"/>
</dbReference>
<evidence type="ECO:0000256" key="9">
    <source>
        <dbReference type="RuleBase" id="RU003357"/>
    </source>
</evidence>
<evidence type="ECO:0000256" key="4">
    <source>
        <dbReference type="ARBA" id="ARBA00022692"/>
    </source>
</evidence>
<evidence type="ECO:0000259" key="12">
    <source>
        <dbReference type="Pfam" id="PF07715"/>
    </source>
</evidence>
<dbReference type="NCBIfam" id="TIGR04056">
    <property type="entry name" value="OMP_RagA_SusC"/>
    <property type="match status" value="1"/>
</dbReference>
<dbReference type="InterPro" id="IPR023996">
    <property type="entry name" value="TonB-dep_OMP_SusC/RagA"/>
</dbReference>
<keyword evidence="2 8" id="KW-0813">Transport</keyword>
<dbReference type="Pfam" id="PF00593">
    <property type="entry name" value="TonB_dep_Rec_b-barrel"/>
    <property type="match status" value="1"/>
</dbReference>
<dbReference type="FunFam" id="2.60.40.1120:FF:000003">
    <property type="entry name" value="Outer membrane protein Omp121"/>
    <property type="match status" value="1"/>
</dbReference>
<dbReference type="InterPro" id="IPR037066">
    <property type="entry name" value="Plug_dom_sf"/>
</dbReference>
<comment type="subcellular location">
    <subcellularLocation>
        <location evidence="1 8">Cell outer membrane</location>
        <topology evidence="1 8">Multi-pass membrane protein</topology>
    </subcellularLocation>
</comment>
<dbReference type="Proteomes" id="UP000183209">
    <property type="component" value="Unassembled WGS sequence"/>
</dbReference>
<dbReference type="PROSITE" id="PS52016">
    <property type="entry name" value="TONB_DEPENDENT_REC_3"/>
    <property type="match status" value="1"/>
</dbReference>
<evidence type="ECO:0000313" key="14">
    <source>
        <dbReference type="Proteomes" id="UP000183209"/>
    </source>
</evidence>
<dbReference type="SUPFAM" id="SSF49464">
    <property type="entry name" value="Carboxypeptidase regulatory domain-like"/>
    <property type="match status" value="1"/>
</dbReference>
<dbReference type="GO" id="GO:0009279">
    <property type="term" value="C:cell outer membrane"/>
    <property type="evidence" value="ECO:0007669"/>
    <property type="project" value="UniProtKB-SubCell"/>
</dbReference>
<dbReference type="Gene3D" id="2.60.40.1120">
    <property type="entry name" value="Carboxypeptidase-like, regulatory domain"/>
    <property type="match status" value="1"/>
</dbReference>
<evidence type="ECO:0000256" key="6">
    <source>
        <dbReference type="ARBA" id="ARBA00023136"/>
    </source>
</evidence>
<dbReference type="InterPro" id="IPR036942">
    <property type="entry name" value="Beta-barrel_TonB_sf"/>
</dbReference>
<dbReference type="InterPro" id="IPR012910">
    <property type="entry name" value="Plug_dom"/>
</dbReference>
<evidence type="ECO:0000256" key="2">
    <source>
        <dbReference type="ARBA" id="ARBA00022448"/>
    </source>
</evidence>
<dbReference type="NCBIfam" id="TIGR04057">
    <property type="entry name" value="SusC_RagA_signa"/>
    <property type="match status" value="1"/>
</dbReference>
<dbReference type="InterPro" id="IPR023997">
    <property type="entry name" value="TonB-dep_OMP_SusC/RagA_CS"/>
</dbReference>
<evidence type="ECO:0000256" key="1">
    <source>
        <dbReference type="ARBA" id="ARBA00004571"/>
    </source>
</evidence>
<gene>
    <name evidence="13" type="ORF">SAMN04487906_0164</name>
</gene>
<organism evidence="13 14">
    <name type="scientific">Zhouia amylolytica</name>
    <dbReference type="NCBI Taxonomy" id="376730"/>
    <lineage>
        <taxon>Bacteria</taxon>
        <taxon>Pseudomonadati</taxon>
        <taxon>Bacteroidota</taxon>
        <taxon>Flavobacteriia</taxon>
        <taxon>Flavobacteriales</taxon>
        <taxon>Flavobacteriaceae</taxon>
        <taxon>Zhouia</taxon>
    </lineage>
</organism>
<keyword evidence="3 8" id="KW-1134">Transmembrane beta strand</keyword>
<keyword evidence="7 8" id="KW-0998">Cell outer membrane</keyword>
<accession>A0A1I6P872</accession>
<dbReference type="Gene3D" id="2.170.130.10">
    <property type="entry name" value="TonB-dependent receptor, plug domain"/>
    <property type="match status" value="1"/>
</dbReference>
<reference evidence="13 14" key="1">
    <citation type="submission" date="2016-10" db="EMBL/GenBank/DDBJ databases">
        <authorList>
            <person name="de Groot N.N."/>
        </authorList>
    </citation>
    <scope>NUCLEOTIDE SEQUENCE [LARGE SCALE GENOMIC DNA]</scope>
    <source>
        <strain evidence="13 14">CGMCC 1.6114</strain>
    </source>
</reference>
<evidence type="ECO:0000259" key="11">
    <source>
        <dbReference type="Pfam" id="PF00593"/>
    </source>
</evidence>
<evidence type="ECO:0000256" key="8">
    <source>
        <dbReference type="PROSITE-ProRule" id="PRU01360"/>
    </source>
</evidence>
<keyword evidence="6 8" id="KW-0472">Membrane</keyword>
<dbReference type="OrthoDB" id="9768177at2"/>
<keyword evidence="4 8" id="KW-0812">Transmembrane</keyword>
<dbReference type="InterPro" id="IPR000531">
    <property type="entry name" value="Beta-barrel_TonB"/>
</dbReference>
<evidence type="ECO:0000256" key="3">
    <source>
        <dbReference type="ARBA" id="ARBA00022452"/>
    </source>
</evidence>
<dbReference type="InterPro" id="IPR008969">
    <property type="entry name" value="CarboxyPept-like_regulatory"/>
</dbReference>